<dbReference type="AlphaFoldDB" id="A0A803WBS1"/>
<dbReference type="Proteomes" id="UP000016665">
    <property type="component" value="Chromosome 2"/>
</dbReference>
<reference evidence="1" key="3">
    <citation type="submission" date="2025-09" db="UniProtKB">
        <authorList>
            <consortium name="Ensembl"/>
        </authorList>
    </citation>
    <scope>IDENTIFICATION</scope>
</reference>
<organism evidence="1 2">
    <name type="scientific">Ficedula albicollis</name>
    <name type="common">Collared flycatcher</name>
    <name type="synonym">Muscicapa albicollis</name>
    <dbReference type="NCBI Taxonomy" id="59894"/>
    <lineage>
        <taxon>Eukaryota</taxon>
        <taxon>Metazoa</taxon>
        <taxon>Chordata</taxon>
        <taxon>Craniata</taxon>
        <taxon>Vertebrata</taxon>
        <taxon>Euteleostomi</taxon>
        <taxon>Archelosauria</taxon>
        <taxon>Archosauria</taxon>
        <taxon>Dinosauria</taxon>
        <taxon>Saurischia</taxon>
        <taxon>Theropoda</taxon>
        <taxon>Coelurosauria</taxon>
        <taxon>Aves</taxon>
        <taxon>Neognathae</taxon>
        <taxon>Neoaves</taxon>
        <taxon>Telluraves</taxon>
        <taxon>Australaves</taxon>
        <taxon>Passeriformes</taxon>
        <taxon>Muscicapidae</taxon>
        <taxon>Ficedula</taxon>
    </lineage>
</organism>
<protein>
    <submittedName>
        <fullName evidence="1">Uncharacterized protein</fullName>
    </submittedName>
</protein>
<reference evidence="1" key="2">
    <citation type="submission" date="2025-08" db="UniProtKB">
        <authorList>
            <consortium name="Ensembl"/>
        </authorList>
    </citation>
    <scope>IDENTIFICATION</scope>
</reference>
<reference evidence="1 2" key="1">
    <citation type="journal article" date="2012" name="Nature">
        <title>The genomic landscape of species divergence in Ficedula flycatchers.</title>
        <authorList>
            <person name="Ellegren H."/>
            <person name="Smeds L."/>
            <person name="Burri R."/>
            <person name="Olason P.I."/>
            <person name="Backstrom N."/>
            <person name="Kawakami T."/>
            <person name="Kunstner A."/>
            <person name="Makinen H."/>
            <person name="Nadachowska-Brzyska K."/>
            <person name="Qvarnstrom A."/>
            <person name="Uebbing S."/>
            <person name="Wolf J.B."/>
        </authorList>
    </citation>
    <scope>NUCLEOTIDE SEQUENCE [LARGE SCALE GENOMIC DNA]</scope>
</reference>
<keyword evidence="2" id="KW-1185">Reference proteome</keyword>
<evidence type="ECO:0000313" key="1">
    <source>
        <dbReference type="Ensembl" id="ENSFALP00000032427.1"/>
    </source>
</evidence>
<accession>A0A803WBS1</accession>
<evidence type="ECO:0000313" key="2">
    <source>
        <dbReference type="Proteomes" id="UP000016665"/>
    </source>
</evidence>
<name>A0A803WBS1_FICAL</name>
<sequence length="114" mass="13285">PTCIHELWQPHVFVDWQLNGQNCSRVLCCLACTLLMWWIWAENIGKTFWETTKLTTSQISICPLLPALDMHTHNHWLDLESWSNLSQILLLKIFLCLQILLFLRSSCSADVQCL</sequence>
<proteinExistence type="predicted"/>
<dbReference type="Ensembl" id="ENSFALT00000038301.1">
    <property type="protein sequence ID" value="ENSFALP00000032427.1"/>
    <property type="gene ID" value="ENSFALG00000025666.1"/>
</dbReference>